<dbReference type="Proteomes" id="UP000805193">
    <property type="component" value="Unassembled WGS sequence"/>
</dbReference>
<name>A0AC60QXD3_IXOPE</name>
<reference evidence="1 2" key="1">
    <citation type="journal article" date="2020" name="Cell">
        <title>Large-Scale Comparative Analyses of Tick Genomes Elucidate Their Genetic Diversity and Vector Capacities.</title>
        <authorList>
            <consortium name="Tick Genome and Microbiome Consortium (TIGMIC)"/>
            <person name="Jia N."/>
            <person name="Wang J."/>
            <person name="Shi W."/>
            <person name="Du L."/>
            <person name="Sun Y."/>
            <person name="Zhan W."/>
            <person name="Jiang J.F."/>
            <person name="Wang Q."/>
            <person name="Zhang B."/>
            <person name="Ji P."/>
            <person name="Bell-Sakyi L."/>
            <person name="Cui X.M."/>
            <person name="Yuan T.T."/>
            <person name="Jiang B.G."/>
            <person name="Yang W.F."/>
            <person name="Lam T.T."/>
            <person name="Chang Q.C."/>
            <person name="Ding S.J."/>
            <person name="Wang X.J."/>
            <person name="Zhu J.G."/>
            <person name="Ruan X.D."/>
            <person name="Zhao L."/>
            <person name="Wei J.T."/>
            <person name="Ye R.Z."/>
            <person name="Que T.C."/>
            <person name="Du C.H."/>
            <person name="Zhou Y.H."/>
            <person name="Cheng J.X."/>
            <person name="Dai P.F."/>
            <person name="Guo W.B."/>
            <person name="Han X.H."/>
            <person name="Huang E.J."/>
            <person name="Li L.F."/>
            <person name="Wei W."/>
            <person name="Gao Y.C."/>
            <person name="Liu J.Z."/>
            <person name="Shao H.Z."/>
            <person name="Wang X."/>
            <person name="Wang C.C."/>
            <person name="Yang T.C."/>
            <person name="Huo Q.B."/>
            <person name="Li W."/>
            <person name="Chen H.Y."/>
            <person name="Chen S.E."/>
            <person name="Zhou L.G."/>
            <person name="Ni X.B."/>
            <person name="Tian J.H."/>
            <person name="Sheng Y."/>
            <person name="Liu T."/>
            <person name="Pan Y.S."/>
            <person name="Xia L.Y."/>
            <person name="Li J."/>
            <person name="Zhao F."/>
            <person name="Cao W.C."/>
        </authorList>
    </citation>
    <scope>NUCLEOTIDE SEQUENCE [LARGE SCALE GENOMIC DNA]</scope>
    <source>
        <strain evidence="1">Iper-2018</strain>
    </source>
</reference>
<feature type="non-terminal residue" evidence="1">
    <location>
        <position position="1"/>
    </location>
</feature>
<evidence type="ECO:0000313" key="1">
    <source>
        <dbReference type="EMBL" id="KAG0443954.1"/>
    </source>
</evidence>
<keyword evidence="2" id="KW-1185">Reference proteome</keyword>
<evidence type="ECO:0000313" key="2">
    <source>
        <dbReference type="Proteomes" id="UP000805193"/>
    </source>
</evidence>
<sequence>GTIPFAIPLANHHHKIIIGHNHYVKLTDMKKRHEELIAMVETENAGTRLNDAKCDAAENVKLPPTAILVASQQQLQTRHTPVLLQFAI</sequence>
<protein>
    <submittedName>
        <fullName evidence="1">Uncharacterized protein</fullName>
    </submittedName>
</protein>
<gene>
    <name evidence="1" type="ORF">HPB47_014347</name>
</gene>
<proteinExistence type="predicted"/>
<accession>A0AC60QXD3</accession>
<comment type="caution">
    <text evidence="1">The sequence shown here is derived from an EMBL/GenBank/DDBJ whole genome shotgun (WGS) entry which is preliminary data.</text>
</comment>
<organism evidence="1 2">
    <name type="scientific">Ixodes persulcatus</name>
    <name type="common">Taiga tick</name>
    <dbReference type="NCBI Taxonomy" id="34615"/>
    <lineage>
        <taxon>Eukaryota</taxon>
        <taxon>Metazoa</taxon>
        <taxon>Ecdysozoa</taxon>
        <taxon>Arthropoda</taxon>
        <taxon>Chelicerata</taxon>
        <taxon>Arachnida</taxon>
        <taxon>Acari</taxon>
        <taxon>Parasitiformes</taxon>
        <taxon>Ixodida</taxon>
        <taxon>Ixodoidea</taxon>
        <taxon>Ixodidae</taxon>
        <taxon>Ixodinae</taxon>
        <taxon>Ixodes</taxon>
    </lineage>
</organism>
<dbReference type="EMBL" id="JABSTQ010002691">
    <property type="protein sequence ID" value="KAG0443954.1"/>
    <property type="molecule type" value="Genomic_DNA"/>
</dbReference>